<dbReference type="RefSeq" id="WP_235703759.1">
    <property type="nucleotide sequence ID" value="NZ_JAKGBZ010000011.1"/>
</dbReference>
<dbReference type="Pfam" id="PF09295">
    <property type="entry name" value="ChAPs"/>
    <property type="match status" value="1"/>
</dbReference>
<dbReference type="InterPro" id="IPR015374">
    <property type="entry name" value="ChAPs"/>
</dbReference>
<proteinExistence type="predicted"/>
<accession>A0ABS9DUV4</accession>
<sequence>MTSLNSIEPTQGDADFGATLASRMRALIARGQIGAAELLLPTLEKLVDMQESAIAIKAEIALAGGFSKQATEMLDRGLERFPANFAMLILRAEIGLSERDFATATTAAAEAVIARPDNAGAKSLLGRALLELGRVEQATICLREACAAIPAHAPTRLALARAVPEEADSILRTGIALAPTEIAFRNALIRALLAQDQLESAQIEIKSTVDSGTCDIETRLLAIEAATHSADWAEAARLCDDPQFVEIAHA</sequence>
<comment type="caution">
    <text evidence="1">The sequence shown here is derived from an EMBL/GenBank/DDBJ whole genome shotgun (WGS) entry which is preliminary data.</text>
</comment>
<dbReference type="Proteomes" id="UP001521209">
    <property type="component" value="Unassembled WGS sequence"/>
</dbReference>
<organism evidence="1 2">
    <name type="scientific">Acidiphilium iwatense</name>
    <dbReference type="NCBI Taxonomy" id="768198"/>
    <lineage>
        <taxon>Bacteria</taxon>
        <taxon>Pseudomonadati</taxon>
        <taxon>Pseudomonadota</taxon>
        <taxon>Alphaproteobacteria</taxon>
        <taxon>Acetobacterales</taxon>
        <taxon>Acidocellaceae</taxon>
        <taxon>Acidiphilium</taxon>
    </lineage>
</organism>
<gene>
    <name evidence="1" type="ORF">L2A60_07485</name>
</gene>
<dbReference type="SUPFAM" id="SSF48452">
    <property type="entry name" value="TPR-like"/>
    <property type="match status" value="1"/>
</dbReference>
<dbReference type="Gene3D" id="1.25.40.10">
    <property type="entry name" value="Tetratricopeptide repeat domain"/>
    <property type="match status" value="1"/>
</dbReference>
<evidence type="ECO:0000313" key="2">
    <source>
        <dbReference type="Proteomes" id="UP001521209"/>
    </source>
</evidence>
<evidence type="ECO:0008006" key="3">
    <source>
        <dbReference type="Google" id="ProtNLM"/>
    </source>
</evidence>
<dbReference type="EMBL" id="JAKGBZ010000011">
    <property type="protein sequence ID" value="MCF3946523.1"/>
    <property type="molecule type" value="Genomic_DNA"/>
</dbReference>
<name>A0ABS9DUV4_9PROT</name>
<evidence type="ECO:0000313" key="1">
    <source>
        <dbReference type="EMBL" id="MCF3946523.1"/>
    </source>
</evidence>
<protein>
    <recommendedName>
        <fullName evidence="3">Tetratricopeptide repeat protein</fullName>
    </recommendedName>
</protein>
<reference evidence="1 2" key="1">
    <citation type="submission" date="2022-01" db="EMBL/GenBank/DDBJ databases">
        <authorList>
            <person name="Won M."/>
            <person name="Kim S.-J."/>
            <person name="Kwon S.-W."/>
        </authorList>
    </citation>
    <scope>NUCLEOTIDE SEQUENCE [LARGE SCALE GENOMIC DNA]</scope>
    <source>
        <strain evidence="1 2">KCTC 23505</strain>
    </source>
</reference>
<dbReference type="InterPro" id="IPR011990">
    <property type="entry name" value="TPR-like_helical_dom_sf"/>
</dbReference>
<keyword evidence="2" id="KW-1185">Reference proteome</keyword>